<dbReference type="Pfam" id="PF00011">
    <property type="entry name" value="HSP20"/>
    <property type="match status" value="1"/>
</dbReference>
<evidence type="ECO:0000256" key="1">
    <source>
        <dbReference type="PROSITE-ProRule" id="PRU00285"/>
    </source>
</evidence>
<comment type="caution">
    <text evidence="4">The sequence shown here is derived from an EMBL/GenBank/DDBJ whole genome shotgun (WGS) entry which is preliminary data.</text>
</comment>
<reference evidence="4 5" key="1">
    <citation type="submission" date="2016-01" db="EMBL/GenBank/DDBJ databases">
        <title>Genome sequencing of Roseivirga spongicola UST030701-084.</title>
        <authorList>
            <person name="Selvaratnam C."/>
            <person name="Thevarajoo S."/>
            <person name="Goh K.M."/>
            <person name="Ee R."/>
            <person name="Chan K.-G."/>
            <person name="Chong C.S."/>
        </authorList>
    </citation>
    <scope>NUCLEOTIDE SEQUENCE [LARGE SCALE GENOMIC DNA]</scope>
    <source>
        <strain evidence="4 5">UST030701-084</strain>
    </source>
</reference>
<dbReference type="InterPro" id="IPR008978">
    <property type="entry name" value="HSP20-like_chaperone"/>
</dbReference>
<dbReference type="PROSITE" id="PS01031">
    <property type="entry name" value="SHSP"/>
    <property type="match status" value="1"/>
</dbReference>
<protein>
    <submittedName>
        <fullName evidence="4">Heat-shock protein Hsp20</fullName>
    </submittedName>
</protein>
<dbReference type="PANTHER" id="PTHR11527">
    <property type="entry name" value="HEAT-SHOCK PROTEIN 20 FAMILY MEMBER"/>
    <property type="match status" value="1"/>
</dbReference>
<proteinExistence type="inferred from homology"/>
<organism evidence="4 5">
    <name type="scientific">Roseivirga spongicola</name>
    <dbReference type="NCBI Taxonomy" id="333140"/>
    <lineage>
        <taxon>Bacteria</taxon>
        <taxon>Pseudomonadati</taxon>
        <taxon>Bacteroidota</taxon>
        <taxon>Cytophagia</taxon>
        <taxon>Cytophagales</taxon>
        <taxon>Roseivirgaceae</taxon>
        <taxon>Roseivirga</taxon>
    </lineage>
</organism>
<dbReference type="InterPro" id="IPR031107">
    <property type="entry name" value="Small_HSP"/>
</dbReference>
<evidence type="ECO:0000313" key="5">
    <source>
        <dbReference type="Proteomes" id="UP000075606"/>
    </source>
</evidence>
<dbReference type="EMBL" id="LRPC01000001">
    <property type="protein sequence ID" value="KYG78521.1"/>
    <property type="molecule type" value="Genomic_DNA"/>
</dbReference>
<dbReference type="OrthoDB" id="9814487at2"/>
<keyword evidence="5" id="KW-1185">Reference proteome</keyword>
<gene>
    <name evidence="4" type="ORF">AWW68_03700</name>
</gene>
<dbReference type="CDD" id="cd06464">
    <property type="entry name" value="ACD_sHsps-like"/>
    <property type="match status" value="1"/>
</dbReference>
<evidence type="ECO:0000256" key="2">
    <source>
        <dbReference type="RuleBase" id="RU003616"/>
    </source>
</evidence>
<evidence type="ECO:0000259" key="3">
    <source>
        <dbReference type="PROSITE" id="PS01031"/>
    </source>
</evidence>
<dbReference type="STRING" id="333140.AWW68_03700"/>
<dbReference type="InterPro" id="IPR002068">
    <property type="entry name" value="A-crystallin/Hsp20_dom"/>
</dbReference>
<evidence type="ECO:0000313" key="4">
    <source>
        <dbReference type="EMBL" id="KYG78521.1"/>
    </source>
</evidence>
<comment type="similarity">
    <text evidence="1 2">Belongs to the small heat shock protein (HSP20) family.</text>
</comment>
<dbReference type="SUPFAM" id="SSF49764">
    <property type="entry name" value="HSP20-like chaperones"/>
    <property type="match status" value="1"/>
</dbReference>
<dbReference type="Gene3D" id="2.60.40.790">
    <property type="match status" value="1"/>
</dbReference>
<sequence length="141" mass="16168">MNMIKRTPSMFVPNTMDKFFDKFFNEGLENGANTFNPRTDIAETEKSFEIEVAVPGFNKKDFNIDLNDGLLTISGERKFEKEKSEKNFYSIQTEYGSFKKSFQLPDNIVSDKIEASYENGILSLVIPKDETKKLVSKITVK</sequence>
<name>A0A150XIH4_9BACT</name>
<dbReference type="Proteomes" id="UP000075606">
    <property type="component" value="Unassembled WGS sequence"/>
</dbReference>
<accession>A0A150XIH4</accession>
<dbReference type="AlphaFoldDB" id="A0A150XIH4"/>
<feature type="domain" description="SHSP" evidence="3">
    <location>
        <begin position="30"/>
        <end position="141"/>
    </location>
</feature>